<organism evidence="2 3">
    <name type="scientific">Sellimonas intestinalis</name>
    <dbReference type="NCBI Taxonomy" id="1653434"/>
    <lineage>
        <taxon>Bacteria</taxon>
        <taxon>Bacillati</taxon>
        <taxon>Bacillota</taxon>
        <taxon>Clostridia</taxon>
        <taxon>Lachnospirales</taxon>
        <taxon>Lachnospiraceae</taxon>
        <taxon>Sellimonas</taxon>
    </lineage>
</organism>
<dbReference type="GeneID" id="97194483"/>
<feature type="transmembrane region" description="Helical" evidence="1">
    <location>
        <begin position="12"/>
        <end position="28"/>
    </location>
</feature>
<reference evidence="2 3" key="1">
    <citation type="submission" date="2018-08" db="EMBL/GenBank/DDBJ databases">
        <title>A genome reference for cultivated species of the human gut microbiota.</title>
        <authorList>
            <person name="Zou Y."/>
            <person name="Xue W."/>
            <person name="Luo G."/>
        </authorList>
    </citation>
    <scope>NUCLEOTIDE SEQUENCE [LARGE SCALE GENOMIC DNA]</scope>
    <source>
        <strain evidence="2 3">AF37-2AT</strain>
    </source>
</reference>
<gene>
    <name evidence="2" type="ORF">DW016_13275</name>
</gene>
<proteinExistence type="predicted"/>
<feature type="transmembrane region" description="Helical" evidence="1">
    <location>
        <begin position="40"/>
        <end position="59"/>
    </location>
</feature>
<dbReference type="AlphaFoldDB" id="A0A3E3K030"/>
<comment type="caution">
    <text evidence="2">The sequence shown here is derived from an EMBL/GenBank/DDBJ whole genome shotgun (WGS) entry which is preliminary data.</text>
</comment>
<evidence type="ECO:0000256" key="1">
    <source>
        <dbReference type="SAM" id="Phobius"/>
    </source>
</evidence>
<evidence type="ECO:0008006" key="4">
    <source>
        <dbReference type="Google" id="ProtNLM"/>
    </source>
</evidence>
<dbReference type="InterPro" id="IPR019074">
    <property type="entry name" value="YabQ"/>
</dbReference>
<evidence type="ECO:0000313" key="2">
    <source>
        <dbReference type="EMBL" id="RGE85478.1"/>
    </source>
</evidence>
<name>A0A3E3K030_9FIRM</name>
<keyword evidence="1" id="KW-0472">Membrane</keyword>
<dbReference type="Proteomes" id="UP000261080">
    <property type="component" value="Unassembled WGS sequence"/>
</dbReference>
<feature type="transmembrane region" description="Helical" evidence="1">
    <location>
        <begin position="71"/>
        <end position="88"/>
    </location>
</feature>
<dbReference type="RefSeq" id="WP_024734063.1">
    <property type="nucleotide sequence ID" value="NZ_BAABYU010000001.1"/>
</dbReference>
<keyword evidence="1" id="KW-0812">Transmembrane</keyword>
<keyword evidence="3" id="KW-1185">Reference proteome</keyword>
<sequence>MSGLGIEAEAFLRAFFTGMLLCGIYEALRIFRRLIRHHPLFVSVEDFIYWLFAGFFLFGEIFQTSSGEIRWYFVVGVAVGAVFFLLLLSKTGKFCGKLFEKKTGKHGKRVD</sequence>
<keyword evidence="1" id="KW-1133">Transmembrane helix</keyword>
<evidence type="ECO:0000313" key="3">
    <source>
        <dbReference type="Proteomes" id="UP000261080"/>
    </source>
</evidence>
<dbReference type="NCBIfam" id="TIGR02893">
    <property type="entry name" value="spore_yabQ"/>
    <property type="match status" value="1"/>
</dbReference>
<accession>A0A3E3K030</accession>
<dbReference type="Pfam" id="PF09578">
    <property type="entry name" value="Spore_YabQ"/>
    <property type="match status" value="1"/>
</dbReference>
<protein>
    <recommendedName>
        <fullName evidence="4">Spore cortex biosynthesis protein YabQ</fullName>
    </recommendedName>
</protein>
<dbReference type="OrthoDB" id="9801633at2"/>
<dbReference type="EMBL" id="QVLX01000008">
    <property type="protein sequence ID" value="RGE85478.1"/>
    <property type="molecule type" value="Genomic_DNA"/>
</dbReference>